<comment type="caution">
    <text evidence="2">The sequence shown here is derived from an EMBL/GenBank/DDBJ whole genome shotgun (WGS) entry which is preliminary data.</text>
</comment>
<proteinExistence type="predicted"/>
<evidence type="ECO:0000313" key="2">
    <source>
        <dbReference type="EMBL" id="PZX53000.1"/>
    </source>
</evidence>
<evidence type="ECO:0000256" key="1">
    <source>
        <dbReference type="SAM" id="SignalP"/>
    </source>
</evidence>
<dbReference type="AlphaFoldDB" id="A0A2W7R412"/>
<evidence type="ECO:0008006" key="4">
    <source>
        <dbReference type="Google" id="ProtNLM"/>
    </source>
</evidence>
<dbReference type="RefSeq" id="WP_170139654.1">
    <property type="nucleotide sequence ID" value="NZ_QKZS01000007.1"/>
</dbReference>
<dbReference type="EMBL" id="QKZS01000007">
    <property type="protein sequence ID" value="PZX53000.1"/>
    <property type="molecule type" value="Genomic_DNA"/>
</dbReference>
<reference evidence="2 3" key="1">
    <citation type="submission" date="2018-06" db="EMBL/GenBank/DDBJ databases">
        <title>Genomic Encyclopedia of Archaeal and Bacterial Type Strains, Phase II (KMG-II): from individual species to whole genera.</title>
        <authorList>
            <person name="Goeker M."/>
        </authorList>
    </citation>
    <scope>NUCLEOTIDE SEQUENCE [LARGE SCALE GENOMIC DNA]</scope>
    <source>
        <strain evidence="2 3">DSM 18774</strain>
    </source>
</reference>
<organism evidence="2 3">
    <name type="scientific">Cereibacter changlensis</name>
    <dbReference type="NCBI Taxonomy" id="402884"/>
    <lineage>
        <taxon>Bacteria</taxon>
        <taxon>Pseudomonadati</taxon>
        <taxon>Pseudomonadota</taxon>
        <taxon>Alphaproteobacteria</taxon>
        <taxon>Rhodobacterales</taxon>
        <taxon>Paracoccaceae</taxon>
        <taxon>Cereibacter</taxon>
    </lineage>
</organism>
<gene>
    <name evidence="2" type="ORF">LX76_02631</name>
</gene>
<dbReference type="Proteomes" id="UP000249538">
    <property type="component" value="Unassembled WGS sequence"/>
</dbReference>
<protein>
    <recommendedName>
        <fullName evidence="4">5-aminolevulic acid synthase</fullName>
    </recommendedName>
</protein>
<sequence length="193" mass="19442">MQAKAMVAGVVLLAAMTEAGMAQTVGGKAARDMVFAPGKAEVELLPQSFLPADQAEMLRMVGSQQAYYGAIAVSPDEGIMVEATVAAANYHTTEAASAAALAGCEAKRKGAAPCAVVALIRPAGWQPQPLTLSAAATEALRKDYGRRGARAMAVSASTGVWGLGKGAGAAETALRACSAMGQGVQDCTVTVAD</sequence>
<keyword evidence="1" id="KW-0732">Signal</keyword>
<feature type="signal peptide" evidence="1">
    <location>
        <begin position="1"/>
        <end position="22"/>
    </location>
</feature>
<feature type="chain" id="PRO_5016077334" description="5-aminolevulic acid synthase" evidence="1">
    <location>
        <begin position="23"/>
        <end position="193"/>
    </location>
</feature>
<name>A0A2W7R412_9RHOB</name>
<evidence type="ECO:0000313" key="3">
    <source>
        <dbReference type="Proteomes" id="UP000249538"/>
    </source>
</evidence>
<accession>A0A2W7R412</accession>